<dbReference type="AlphaFoldDB" id="A0A6G9VRE3"/>
<dbReference type="PANTHER" id="PTHR45947:SF3">
    <property type="entry name" value="SULFOQUINOVOSYL TRANSFERASE SQD2"/>
    <property type="match status" value="1"/>
</dbReference>
<dbReference type="Gene3D" id="3.40.50.2000">
    <property type="entry name" value="Glycogen Phosphorylase B"/>
    <property type="match status" value="1"/>
</dbReference>
<dbReference type="Pfam" id="PF13439">
    <property type="entry name" value="Glyco_transf_4"/>
    <property type="match status" value="1"/>
</dbReference>
<dbReference type="InterPro" id="IPR001296">
    <property type="entry name" value="Glyco_trans_1"/>
</dbReference>
<dbReference type="RefSeq" id="WP_167749472.1">
    <property type="nucleotide sequence ID" value="NZ_CP039734.2"/>
</dbReference>
<dbReference type="EMBL" id="CP039734">
    <property type="protein sequence ID" value="QIR75438.1"/>
    <property type="molecule type" value="Genomic_DNA"/>
</dbReference>
<sequence length="364" mass="42105">MKIAIVHDWLVTYAGAEKVLEQLLKLYPEADIFTIVDFLPERDRTFLAGHKIMTSFIQSLPFAKTKYRNYLPLMPLAIEQFDVSMYDLVISSSHAVAKGIITGPNQKHICMCYSPIRYAWDLQHQYLKESGLDEGLKGWFAKYFLYKMRIWDSRTSNGVDQFIAISEFIQRRILKVYRRESTVIYPPVDVDSFELYTQKEDFYLTASRMVPYKKIDLIVEAFGKIPDKKLIVIGDGPDMEKIKAKAGPNVILMGYQPFTVLKEYMQKAKAFIFAAEEDFGITPVEAQACGTPIIAYERGGARETVVENETGIFFEEQNICSLCDALYRFEAKKWDYASIRQHSLQFRTQRFLDEVTSYINNSMK</sequence>
<dbReference type="CDD" id="cd03804">
    <property type="entry name" value="GT4_WbaZ-like"/>
    <property type="match status" value="1"/>
</dbReference>
<name>A0A6G9VRE3_9BACT</name>
<proteinExistence type="predicted"/>
<dbReference type="SUPFAM" id="SSF53756">
    <property type="entry name" value="UDP-Glycosyltransferase/glycogen phosphorylase"/>
    <property type="match status" value="1"/>
</dbReference>
<accession>A0A6G9VRE3</accession>
<organism evidence="1 2">
    <name type="scientific">Sulfurospirillum diekertiae</name>
    <dbReference type="NCBI Taxonomy" id="1854492"/>
    <lineage>
        <taxon>Bacteria</taxon>
        <taxon>Pseudomonadati</taxon>
        <taxon>Campylobacterota</taxon>
        <taxon>Epsilonproteobacteria</taxon>
        <taxon>Campylobacterales</taxon>
        <taxon>Sulfurospirillaceae</taxon>
        <taxon>Sulfurospirillum</taxon>
    </lineage>
</organism>
<dbReference type="Pfam" id="PF00534">
    <property type="entry name" value="Glycos_transf_1"/>
    <property type="match status" value="1"/>
</dbReference>
<dbReference type="InterPro" id="IPR028098">
    <property type="entry name" value="Glyco_trans_4-like_N"/>
</dbReference>
<gene>
    <name evidence="1" type="ORF">FA584_04155</name>
</gene>
<dbReference type="InterPro" id="IPR050194">
    <property type="entry name" value="Glycosyltransferase_grp1"/>
</dbReference>
<evidence type="ECO:0000313" key="1">
    <source>
        <dbReference type="EMBL" id="QIR75438.1"/>
    </source>
</evidence>
<evidence type="ECO:0000313" key="2">
    <source>
        <dbReference type="Proteomes" id="UP000502831"/>
    </source>
</evidence>
<reference evidence="1 2" key="1">
    <citation type="journal article" date="2017" name="Environ. Sci. Technol.">
        <title>Organohalide Respiration with Chlorinated Ethenes under Low pH Conditions.</title>
        <authorList>
            <person name="Yang Y."/>
            <person name="Capiro N.L."/>
            <person name="Marcet T.F."/>
            <person name="Yan J."/>
            <person name="Pennell K.D."/>
            <person name="Loffler F.E."/>
        </authorList>
    </citation>
    <scope>NUCLEOTIDE SEQUENCE [LARGE SCALE GENOMIC DNA]</scope>
    <source>
        <strain evidence="1 2">ACSDCE</strain>
    </source>
</reference>
<dbReference type="Proteomes" id="UP000502831">
    <property type="component" value="Chromosome"/>
</dbReference>
<protein>
    <submittedName>
        <fullName evidence="1">Glycosyltransferase family 4 protein</fullName>
    </submittedName>
</protein>
<dbReference type="PANTHER" id="PTHR45947">
    <property type="entry name" value="SULFOQUINOVOSYL TRANSFERASE SQD2"/>
    <property type="match status" value="1"/>
</dbReference>
<dbReference type="GO" id="GO:0016757">
    <property type="term" value="F:glycosyltransferase activity"/>
    <property type="evidence" value="ECO:0007669"/>
    <property type="project" value="InterPro"/>
</dbReference>